<dbReference type="EMBL" id="JACBZF010000002">
    <property type="protein sequence ID" value="NYH94617.1"/>
    <property type="molecule type" value="Genomic_DNA"/>
</dbReference>
<name>A0A7Y9XUB0_9SPHN</name>
<protein>
    <submittedName>
        <fullName evidence="2">Uncharacterized protein</fullName>
    </submittedName>
</protein>
<keyword evidence="3" id="KW-1185">Reference proteome</keyword>
<feature type="region of interest" description="Disordered" evidence="1">
    <location>
        <begin position="1"/>
        <end position="68"/>
    </location>
</feature>
<proteinExistence type="predicted"/>
<evidence type="ECO:0000313" key="3">
    <source>
        <dbReference type="Proteomes" id="UP000522081"/>
    </source>
</evidence>
<evidence type="ECO:0000256" key="1">
    <source>
        <dbReference type="SAM" id="MobiDB-lite"/>
    </source>
</evidence>
<dbReference type="Proteomes" id="UP000522081">
    <property type="component" value="Unassembled WGS sequence"/>
</dbReference>
<feature type="compositionally biased region" description="Basic and acidic residues" evidence="1">
    <location>
        <begin position="25"/>
        <end position="39"/>
    </location>
</feature>
<dbReference type="AlphaFoldDB" id="A0A7Y9XUB0"/>
<evidence type="ECO:0000313" key="2">
    <source>
        <dbReference type="EMBL" id="NYH94617.1"/>
    </source>
</evidence>
<organism evidence="2 3">
    <name type="scientific">Novosphingobium marinum</name>
    <dbReference type="NCBI Taxonomy" id="1514948"/>
    <lineage>
        <taxon>Bacteria</taxon>
        <taxon>Pseudomonadati</taxon>
        <taxon>Pseudomonadota</taxon>
        <taxon>Alphaproteobacteria</taxon>
        <taxon>Sphingomonadales</taxon>
        <taxon>Sphingomonadaceae</taxon>
        <taxon>Novosphingobium</taxon>
    </lineage>
</organism>
<accession>A0A7Y9XUB0</accession>
<gene>
    <name evidence="2" type="ORF">FHS75_000936</name>
</gene>
<sequence length="136" mass="14890">MTPPPPAARKPRSPNRKAGIWDTLKTPEERSAYAKELASRRNPKNMARTCQRPGTPKGGWDHQSAAVAKTTARIEAETLVSKLQAEGTIAAEDTEGAKATAEALAIVRGPGGITQRRKWAKRLLRHYHPESMEVLS</sequence>
<reference evidence="2 3" key="1">
    <citation type="submission" date="2020-07" db="EMBL/GenBank/DDBJ databases">
        <title>Genomic Encyclopedia of Type Strains, Phase IV (KMG-IV): sequencing the most valuable type-strain genomes for metagenomic binning, comparative biology and taxonomic classification.</title>
        <authorList>
            <person name="Goeker M."/>
        </authorList>
    </citation>
    <scope>NUCLEOTIDE SEQUENCE [LARGE SCALE GENOMIC DNA]</scope>
    <source>
        <strain evidence="2 3">DSM 29043</strain>
    </source>
</reference>
<comment type="caution">
    <text evidence="2">The sequence shown here is derived from an EMBL/GenBank/DDBJ whole genome shotgun (WGS) entry which is preliminary data.</text>
</comment>